<dbReference type="PANTHER" id="PTHR34384:SF6">
    <property type="entry name" value="STAPHYLOFERRIN B SYNTHASE"/>
    <property type="match status" value="1"/>
</dbReference>
<proteinExistence type="inferred from homology"/>
<dbReference type="GO" id="GO:0016881">
    <property type="term" value="F:acid-amino acid ligase activity"/>
    <property type="evidence" value="ECO:0007669"/>
    <property type="project" value="UniProtKB-ARBA"/>
</dbReference>
<feature type="domain" description="Acyltransferase MbtK/IucB-like conserved" evidence="6">
    <location>
        <begin position="20"/>
        <end position="67"/>
    </location>
</feature>
<dbReference type="GO" id="GO:0016746">
    <property type="term" value="F:acyltransferase activity"/>
    <property type="evidence" value="ECO:0007669"/>
    <property type="project" value="UniProtKB-KW"/>
</dbReference>
<dbReference type="InterPro" id="IPR019432">
    <property type="entry name" value="Acyltransferase_MbtK/IucB-like"/>
</dbReference>
<evidence type="ECO:0000256" key="4">
    <source>
        <dbReference type="ARBA" id="ARBA00020586"/>
    </source>
</evidence>
<evidence type="ECO:0000313" key="7">
    <source>
        <dbReference type="EMBL" id="WGH92840.1"/>
    </source>
</evidence>
<dbReference type="Pfam" id="PF13523">
    <property type="entry name" value="Acetyltransf_8"/>
    <property type="match status" value="1"/>
</dbReference>
<evidence type="ECO:0000313" key="8">
    <source>
        <dbReference type="Proteomes" id="UP001224674"/>
    </source>
</evidence>
<dbReference type="Pfam" id="PF06276">
    <property type="entry name" value="FhuF"/>
    <property type="match status" value="1"/>
</dbReference>
<dbReference type="Gene3D" id="3.30.310.280">
    <property type="match status" value="1"/>
</dbReference>
<organism evidence="7 8">
    <name type="scientific">Auritidibacter ignavus</name>
    <dbReference type="NCBI Taxonomy" id="678932"/>
    <lineage>
        <taxon>Bacteria</taxon>
        <taxon>Bacillati</taxon>
        <taxon>Actinomycetota</taxon>
        <taxon>Actinomycetes</taxon>
        <taxon>Micrococcales</taxon>
        <taxon>Micrococcaceae</taxon>
        <taxon>Auritidibacter</taxon>
    </lineage>
</organism>
<dbReference type="Gene3D" id="1.10.510.40">
    <property type="match status" value="1"/>
</dbReference>
<gene>
    <name evidence="7" type="ORF">QDX21_11150</name>
</gene>
<name>A0AAJ6AGE3_9MICC</name>
<protein>
    <recommendedName>
        <fullName evidence="4">Lysine N-acyltransferase MbtK</fullName>
    </recommendedName>
    <alternativeName>
        <fullName evidence="5">Mycobactin synthase protein K</fullName>
    </alternativeName>
</protein>
<sequence length="790" mass="89038">MTTLSFDAPTWQLTHRFTAHPIDPHRDAPLLHQWLTHPSAKYWQMLHYTQSQVQQYLQAITDSQDEQGWLLHSEAGPVAYIETYNPQAVLLTDVFAAEDDDIGMHLLVAPAPENPALRQHGLTTQVMEATVELCFNTGARRIVVEPDIENTRIHRKNQEAGFQFLREIDLPGKRAALSVLEKDKTAAAGAGLTDHLEPAAMAVAQRHLVTKALSEFAHEKLITPHAETSTEQLDDETAEEQWFSVKAGESTYRFQAQHLALSHWEIDQASLQRLQGDAKTELNAQELIIELNSALAIPEHLLDTYLEEIASTLASAAYKHHIGGPTAEQLARGRRDLDTAGDYQQTEASMTEGHPCFVATNGRIGFSLDDFLAYAPETGQRFRYLWLAARRNKTEVTLGKGLAENHHWNSELGTETLSKFEQQLNDQGLDPAEYTLMPVHPWQFRHRVAITFAPEIARHDLIVLGEAEDLYQPQQSIRTTFNRSNPQRSYVKTALSIQNMGFLRGQSPEFMRFAPAISDWVAQTVRTDPVLQQMNFDVLREHAAIGFTGDVYHQTPRRSDQKKMLSVLWRESPIPRLEQGERLMTMAALLHRDAAGTAVTPELIKHSGLSAQEWIRQYLTSYLAPLVHCLEAHELAFMPHGENLILRIREGVVTGVLMKDLGEEIGILGDRPLPPELGELRRIQDPTEHAQRIFTDVFIGFLRHLGALLHVDRVLPEDKFWALVSETIAAQQAQSPGRRRVIDFTPESFDQCCHNRLQLKNTLEMVSLEDTAGSLIYVGQVSNPIGEQQA</sequence>
<evidence type="ECO:0000256" key="2">
    <source>
        <dbReference type="ARBA" id="ARBA00005102"/>
    </source>
</evidence>
<evidence type="ECO:0000256" key="1">
    <source>
        <dbReference type="ARBA" id="ARBA00003818"/>
    </source>
</evidence>
<comment type="pathway">
    <text evidence="2">Siderophore biosynthesis; mycobactin biosynthesis.</text>
</comment>
<dbReference type="GO" id="GO:0019290">
    <property type="term" value="P:siderophore biosynthetic process"/>
    <property type="evidence" value="ECO:0007669"/>
    <property type="project" value="InterPro"/>
</dbReference>
<keyword evidence="8" id="KW-1185">Reference proteome</keyword>
<evidence type="ECO:0000259" key="6">
    <source>
        <dbReference type="SMART" id="SM01006"/>
    </source>
</evidence>
<evidence type="ECO:0000256" key="5">
    <source>
        <dbReference type="ARBA" id="ARBA00031122"/>
    </source>
</evidence>
<keyword evidence="7" id="KW-0808">Transferase</keyword>
<evidence type="ECO:0000256" key="3">
    <source>
        <dbReference type="ARBA" id="ARBA00007832"/>
    </source>
</evidence>
<dbReference type="Gene3D" id="3.40.630.30">
    <property type="match status" value="1"/>
</dbReference>
<dbReference type="Proteomes" id="UP001224674">
    <property type="component" value="Chromosome"/>
</dbReference>
<dbReference type="InterPro" id="IPR037455">
    <property type="entry name" value="LucA/IucC-like"/>
</dbReference>
<dbReference type="Pfam" id="PF04183">
    <property type="entry name" value="IucA_IucC"/>
    <property type="match status" value="1"/>
</dbReference>
<comment type="function">
    <text evidence="1">Acyltransferase required for the direct transfer of medium- to long-chain fatty acyl moieties from a carrier protein (MbtL) on to the epsilon-amino group of lysine residue in the mycobactin core.</text>
</comment>
<keyword evidence="7" id="KW-0012">Acyltransferase</keyword>
<dbReference type="SMART" id="SM01006">
    <property type="entry name" value="AlcB"/>
    <property type="match status" value="1"/>
</dbReference>
<dbReference type="EMBL" id="CP122566">
    <property type="protein sequence ID" value="WGH92840.1"/>
    <property type="molecule type" value="Genomic_DNA"/>
</dbReference>
<dbReference type="SUPFAM" id="SSF55729">
    <property type="entry name" value="Acyl-CoA N-acyltransferases (Nat)"/>
    <property type="match status" value="1"/>
</dbReference>
<comment type="similarity">
    <text evidence="3">Belongs to the IucA/IucC family.</text>
</comment>
<dbReference type="AlphaFoldDB" id="A0AAJ6AGE3"/>
<dbReference type="InterPro" id="IPR007310">
    <property type="entry name" value="Aerobactin_biosyn_IucA/IucC_N"/>
</dbReference>
<dbReference type="InterPro" id="IPR016181">
    <property type="entry name" value="Acyl_CoA_acyltransferase"/>
</dbReference>
<accession>A0AAJ6AGE3</accession>
<dbReference type="GeneID" id="83696356"/>
<dbReference type="RefSeq" id="WP_110100066.1">
    <property type="nucleotide sequence ID" value="NZ_CP122561.1"/>
</dbReference>
<dbReference type="InterPro" id="IPR022770">
    <property type="entry name" value="IucA/IucC-like_C"/>
</dbReference>
<dbReference type="Gene3D" id="6.10.250.3370">
    <property type="match status" value="1"/>
</dbReference>
<dbReference type="PANTHER" id="PTHR34384">
    <property type="entry name" value="L-2,3-DIAMINOPROPANOATE--CITRATE LIGASE"/>
    <property type="match status" value="1"/>
</dbReference>
<reference evidence="7 8" key="1">
    <citation type="submission" date="2023-03" db="EMBL/GenBank/DDBJ databases">
        <title>Complete genome sequences of several Auritidibacter ignavus strains isolated from ear infections.</title>
        <authorList>
            <person name="Baehr T."/>
            <person name="Baumhoegger A.M."/>
        </authorList>
    </citation>
    <scope>NUCLEOTIDE SEQUENCE [LARGE SCALE GENOMIC DNA]</scope>
    <source>
        <strain evidence="7 8">BABAE-6</strain>
    </source>
</reference>